<name>A0A9Q7EC71_MYROD</name>
<evidence type="ECO:0000313" key="2">
    <source>
        <dbReference type="EMBL" id="QQU01295.1"/>
    </source>
</evidence>
<reference evidence="2 3" key="1">
    <citation type="submission" date="2021-01" db="EMBL/GenBank/DDBJ databases">
        <title>FDA dAtabase for Regulatory Grade micrObial Sequences (FDA-ARGOS): Supporting development and validation of Infectious Disease Dx tests.</title>
        <authorList>
            <person name="Sproer C."/>
            <person name="Gronow S."/>
            <person name="Severitt S."/>
            <person name="Schroder I."/>
            <person name="Tallon L."/>
            <person name="Sadzewicz L."/>
            <person name="Zhao X."/>
            <person name="Boylan J."/>
            <person name="Ott S."/>
            <person name="Bowen H."/>
            <person name="Vavikolanu K."/>
            <person name="Mehta A."/>
            <person name="Aluvathingal J."/>
            <person name="Nadendla S."/>
            <person name="Lowell S."/>
            <person name="Myers T."/>
            <person name="Yan Y."/>
            <person name="Sichtig H."/>
        </authorList>
    </citation>
    <scope>NUCLEOTIDE SEQUENCE [LARGE SCALE GENOMIC DNA]</scope>
    <source>
        <strain evidence="2 3">FDAARGOS_1131</strain>
    </source>
</reference>
<evidence type="ECO:0000313" key="3">
    <source>
        <dbReference type="Proteomes" id="UP000596202"/>
    </source>
</evidence>
<protein>
    <submittedName>
        <fullName evidence="2">Glycosyltransferase family 2 protein</fullName>
    </submittedName>
</protein>
<dbReference type="Proteomes" id="UP000596202">
    <property type="component" value="Chromosome"/>
</dbReference>
<dbReference type="GeneID" id="93527191"/>
<sequence length="274" mass="32407">MGKNLVSLSIVLYCTKELDIQNILKSIKTFENKINIFIIDNSPTKDLQNFFINESCITYIHNPSNPGFGASHNIAFRRVCNDGTKYHFVVNPDALFSEYVVNSMVSYLDEHNDIGMMMPQILNFDGTVQYLPKLLPNPFSIVLRKLKKPTFIYKRFIDKYELRNIDKDMIYEAPILSGCFTAFRISAIKEIGLYDDRFFMYFEDWDLSRRMNEKYKTIYYPRVSIHHGYESGANKSKKLFKIFVKSYIYYFTKWGWIFDSNRVKVNNRTLNQFL</sequence>
<dbReference type="SUPFAM" id="SSF53448">
    <property type="entry name" value="Nucleotide-diphospho-sugar transferases"/>
    <property type="match status" value="1"/>
</dbReference>
<dbReference type="PANTHER" id="PTHR43179">
    <property type="entry name" value="RHAMNOSYLTRANSFERASE WBBL"/>
    <property type="match status" value="1"/>
</dbReference>
<dbReference type="EMBL" id="CP068108">
    <property type="protein sequence ID" value="QQU01295.1"/>
    <property type="molecule type" value="Genomic_DNA"/>
</dbReference>
<proteinExistence type="predicted"/>
<dbReference type="OrthoDB" id="9771846at2"/>
<dbReference type="InterPro" id="IPR029044">
    <property type="entry name" value="Nucleotide-diphossugar_trans"/>
</dbReference>
<dbReference type="Pfam" id="PF00535">
    <property type="entry name" value="Glycos_transf_2"/>
    <property type="match status" value="1"/>
</dbReference>
<dbReference type="Gene3D" id="3.90.550.10">
    <property type="entry name" value="Spore Coat Polysaccharide Biosynthesis Protein SpsA, Chain A"/>
    <property type="match status" value="1"/>
</dbReference>
<dbReference type="InterPro" id="IPR001173">
    <property type="entry name" value="Glyco_trans_2-like"/>
</dbReference>
<feature type="domain" description="Glycosyltransferase 2-like" evidence="1">
    <location>
        <begin position="14"/>
        <end position="191"/>
    </location>
</feature>
<accession>A0A9Q7EC71</accession>
<dbReference type="AlphaFoldDB" id="A0A9Q7EC71"/>
<gene>
    <name evidence="2" type="ORF">I6I88_05965</name>
</gene>
<evidence type="ECO:0000259" key="1">
    <source>
        <dbReference type="Pfam" id="PF00535"/>
    </source>
</evidence>
<dbReference type="PANTHER" id="PTHR43179:SF10">
    <property type="entry name" value="GLYCOSYL TRANSFERASE"/>
    <property type="match status" value="1"/>
</dbReference>
<dbReference type="RefSeq" id="WP_002991739.1">
    <property type="nucleotide sequence ID" value="NZ_CP068108.1"/>
</dbReference>
<organism evidence="2 3">
    <name type="scientific">Myroides odoratus</name>
    <name type="common">Flavobacterium odoratum</name>
    <dbReference type="NCBI Taxonomy" id="256"/>
    <lineage>
        <taxon>Bacteria</taxon>
        <taxon>Pseudomonadati</taxon>
        <taxon>Bacteroidota</taxon>
        <taxon>Flavobacteriia</taxon>
        <taxon>Flavobacteriales</taxon>
        <taxon>Flavobacteriaceae</taxon>
        <taxon>Myroides</taxon>
    </lineage>
</organism>